<dbReference type="EMBL" id="BAAAYU010000005">
    <property type="protein sequence ID" value="GAA3637776.1"/>
    <property type="molecule type" value="Genomic_DNA"/>
</dbReference>
<evidence type="ECO:0000313" key="3">
    <source>
        <dbReference type="EMBL" id="GAA3637776.1"/>
    </source>
</evidence>
<dbReference type="InterPro" id="IPR050300">
    <property type="entry name" value="GDXG_lipolytic_enzyme"/>
</dbReference>
<gene>
    <name evidence="3" type="ORF">GCM10022200_21430</name>
</gene>
<evidence type="ECO:0000256" key="1">
    <source>
        <dbReference type="ARBA" id="ARBA00022801"/>
    </source>
</evidence>
<proteinExistence type="predicted"/>
<evidence type="ECO:0000313" key="4">
    <source>
        <dbReference type="Proteomes" id="UP001501697"/>
    </source>
</evidence>
<dbReference type="PANTHER" id="PTHR48081:SF8">
    <property type="entry name" value="ALPHA_BETA HYDROLASE FOLD-3 DOMAIN-CONTAINING PROTEIN-RELATED"/>
    <property type="match status" value="1"/>
</dbReference>
<keyword evidence="1 3" id="KW-0378">Hydrolase</keyword>
<dbReference type="SUPFAM" id="SSF53474">
    <property type="entry name" value="alpha/beta-Hydrolases"/>
    <property type="match status" value="1"/>
</dbReference>
<dbReference type="GO" id="GO:0016787">
    <property type="term" value="F:hydrolase activity"/>
    <property type="evidence" value="ECO:0007669"/>
    <property type="project" value="UniProtKB-KW"/>
</dbReference>
<name>A0ABP7AQ62_9MICO</name>
<dbReference type="PANTHER" id="PTHR48081">
    <property type="entry name" value="AB HYDROLASE SUPERFAMILY PROTEIN C4A8.06C"/>
    <property type="match status" value="1"/>
</dbReference>
<feature type="domain" description="Alpha/beta hydrolase fold-3" evidence="2">
    <location>
        <begin position="92"/>
        <end position="298"/>
    </location>
</feature>
<reference evidence="4" key="1">
    <citation type="journal article" date="2019" name="Int. J. Syst. Evol. Microbiol.">
        <title>The Global Catalogue of Microorganisms (GCM) 10K type strain sequencing project: providing services to taxonomists for standard genome sequencing and annotation.</title>
        <authorList>
            <consortium name="The Broad Institute Genomics Platform"/>
            <consortium name="The Broad Institute Genome Sequencing Center for Infectious Disease"/>
            <person name="Wu L."/>
            <person name="Ma J."/>
        </authorList>
    </citation>
    <scope>NUCLEOTIDE SEQUENCE [LARGE SCALE GENOMIC DNA]</scope>
    <source>
        <strain evidence="4">JCM 16544</strain>
    </source>
</reference>
<sequence length="325" mass="34298">MSTPAVTTPPAPPFDAELGAALELISATMPSSITPEMIPAMRETPLDLGLDEQMGAIGAVREDRTIPGYDGAEILISIFRHPDNTGVGPGIYHTHGGGMIVGDQLAGVGMFLPYLVSHGAVIVSVDYRLAPEFPDPVPVEDCYAGLVWTAENAAELGIDPERMIIAGGSAGGGLAAGTTLLARDRQGPKLHAAALICPMIDDRNDSISARQIDGCGVWDRTANETGWTALLGDRRGTEHVSIYAAPARAEDLSGLPPLFIDVGSAEVFRDEDVAFASRVWAAGGTAELHVWAGGFHGFDIMAPHARVSQVANDVRNRWLARMLDA</sequence>
<comment type="caution">
    <text evidence="3">The sequence shown here is derived from an EMBL/GenBank/DDBJ whole genome shotgun (WGS) entry which is preliminary data.</text>
</comment>
<dbReference type="Proteomes" id="UP001501697">
    <property type="component" value="Unassembled WGS sequence"/>
</dbReference>
<organism evidence="3 4">
    <name type="scientific">Microbacterium awajiense</name>
    <dbReference type="NCBI Taxonomy" id="415214"/>
    <lineage>
        <taxon>Bacteria</taxon>
        <taxon>Bacillati</taxon>
        <taxon>Actinomycetota</taxon>
        <taxon>Actinomycetes</taxon>
        <taxon>Micrococcales</taxon>
        <taxon>Microbacteriaceae</taxon>
        <taxon>Microbacterium</taxon>
    </lineage>
</organism>
<dbReference type="InterPro" id="IPR013094">
    <property type="entry name" value="AB_hydrolase_3"/>
</dbReference>
<dbReference type="InterPro" id="IPR029058">
    <property type="entry name" value="AB_hydrolase_fold"/>
</dbReference>
<accession>A0ABP7AQ62</accession>
<keyword evidence="4" id="KW-1185">Reference proteome</keyword>
<dbReference type="Gene3D" id="3.40.50.1820">
    <property type="entry name" value="alpha/beta hydrolase"/>
    <property type="match status" value="1"/>
</dbReference>
<dbReference type="Pfam" id="PF07859">
    <property type="entry name" value="Abhydrolase_3"/>
    <property type="match status" value="1"/>
</dbReference>
<evidence type="ECO:0000259" key="2">
    <source>
        <dbReference type="Pfam" id="PF07859"/>
    </source>
</evidence>
<protein>
    <submittedName>
        <fullName evidence="3">Alpha/beta hydrolase</fullName>
    </submittedName>
</protein>
<dbReference type="RefSeq" id="WP_344738379.1">
    <property type="nucleotide sequence ID" value="NZ_BAAAYU010000005.1"/>
</dbReference>